<dbReference type="GO" id="GO:0008721">
    <property type="term" value="F:D-serine ammonia-lyase activity"/>
    <property type="evidence" value="ECO:0007669"/>
    <property type="project" value="UniProtKB-EC"/>
</dbReference>
<evidence type="ECO:0000256" key="15">
    <source>
        <dbReference type="ARBA" id="ARBA00066349"/>
    </source>
</evidence>
<comment type="cofactor">
    <cofactor evidence="1">
        <name>Ca(2+)</name>
        <dbReference type="ChEBI" id="CHEBI:29108"/>
    </cofactor>
</comment>
<gene>
    <name evidence="22" type="ORF">MGAL_10B036410</name>
</gene>
<comment type="similarity">
    <text evidence="5">Belongs to the serine/threonine dehydratase family.</text>
</comment>
<evidence type="ECO:0000256" key="11">
    <source>
        <dbReference type="ARBA" id="ARBA00049406"/>
    </source>
</evidence>
<evidence type="ECO:0000256" key="3">
    <source>
        <dbReference type="ARBA" id="ARBA00001936"/>
    </source>
</evidence>
<dbReference type="GO" id="GO:0003941">
    <property type="term" value="F:L-serine ammonia-lyase activity"/>
    <property type="evidence" value="ECO:0007669"/>
    <property type="project" value="UniProtKB-EC"/>
</dbReference>
<evidence type="ECO:0000256" key="18">
    <source>
        <dbReference type="ARBA" id="ARBA00076108"/>
    </source>
</evidence>
<comment type="cofactor">
    <cofactor evidence="4">
        <name>Mg(2+)</name>
        <dbReference type="ChEBI" id="CHEBI:18420"/>
    </cofactor>
</comment>
<keyword evidence="23" id="KW-1185">Reference proteome</keyword>
<comment type="caution">
    <text evidence="22">The sequence shown here is derived from an EMBL/GenBank/DDBJ whole genome shotgun (WGS) entry which is preliminary data.</text>
</comment>
<dbReference type="FunFam" id="3.40.50.1100:FF:000041">
    <property type="entry name" value="Threonine ammonia-lyase, variant"/>
    <property type="match status" value="1"/>
</dbReference>
<reference evidence="22" key="1">
    <citation type="submission" date="2018-11" db="EMBL/GenBank/DDBJ databases">
        <authorList>
            <person name="Alioto T."/>
            <person name="Alioto T."/>
        </authorList>
    </citation>
    <scope>NUCLEOTIDE SEQUENCE</scope>
</reference>
<dbReference type="GO" id="GO:0018114">
    <property type="term" value="F:threonine racemase activity"/>
    <property type="evidence" value="ECO:0007669"/>
    <property type="project" value="TreeGrafter"/>
</dbReference>
<keyword evidence="8" id="KW-0663">Pyridoxal phosphate</keyword>
<evidence type="ECO:0000256" key="17">
    <source>
        <dbReference type="ARBA" id="ARBA00070760"/>
    </source>
</evidence>
<comment type="cofactor">
    <cofactor evidence="2">
        <name>pyridoxal 5'-phosphate</name>
        <dbReference type="ChEBI" id="CHEBI:597326"/>
    </cofactor>
</comment>
<evidence type="ECO:0000256" key="6">
    <source>
        <dbReference type="ARBA" id="ARBA00012093"/>
    </source>
</evidence>
<dbReference type="Proteomes" id="UP000596742">
    <property type="component" value="Unassembled WGS sequence"/>
</dbReference>
<comment type="catalytic activity">
    <reaction evidence="11">
        <text>L-serine = pyruvate + NH4(+)</text>
        <dbReference type="Rhea" id="RHEA:19169"/>
        <dbReference type="ChEBI" id="CHEBI:15361"/>
        <dbReference type="ChEBI" id="CHEBI:28938"/>
        <dbReference type="ChEBI" id="CHEBI:33384"/>
        <dbReference type="EC" id="4.3.1.17"/>
    </reaction>
</comment>
<evidence type="ECO:0000256" key="19">
    <source>
        <dbReference type="ARBA" id="ARBA00081060"/>
    </source>
</evidence>
<dbReference type="AlphaFoldDB" id="A0A8B6D8G7"/>
<dbReference type="PROSITE" id="PS00165">
    <property type="entry name" value="DEHYDRATASE_SER_THR"/>
    <property type="match status" value="1"/>
</dbReference>
<evidence type="ECO:0000256" key="10">
    <source>
        <dbReference type="ARBA" id="ARBA00031418"/>
    </source>
</evidence>
<dbReference type="GO" id="GO:0070179">
    <property type="term" value="P:D-serine biosynthetic process"/>
    <property type="evidence" value="ECO:0007669"/>
    <property type="project" value="TreeGrafter"/>
</dbReference>
<sequence length="331" mass="36018">MSSRTTIDDIKKAHERIKPFVHRTPVFTSSTFNKLIGREAFFKCENLQKTGSFKARGALNSILKLKEADPKLKGVVTHSSGNHGQATAWASRMSDVECSVVIPRTAPKVKAAAIKGYGADLIFCEPNPTARKETCAKIAEEKGYAIVHSADHYDVIAGQGTMAVELLEEVPDLDAILVSASGGGMISGISIAAKAIKENIKVFMVEPEGKMAEKCMRSGERLWPNPPKFLDTIADGIILQQLGHLTFPIICDLVEKDVFTVNNDEMIKGMKFAFQHMKLVIEAASGATVAAAMSDKLMQMDPNIKKIGIIICGGNVDIDKLPWYSQKEPQG</sequence>
<dbReference type="PANTHER" id="PTHR43050">
    <property type="entry name" value="SERINE / THREONINE RACEMASE FAMILY MEMBER"/>
    <property type="match status" value="1"/>
</dbReference>
<dbReference type="Pfam" id="PF00291">
    <property type="entry name" value="PALP"/>
    <property type="match status" value="1"/>
</dbReference>
<evidence type="ECO:0000256" key="5">
    <source>
        <dbReference type="ARBA" id="ARBA00010869"/>
    </source>
</evidence>
<evidence type="ECO:0000256" key="1">
    <source>
        <dbReference type="ARBA" id="ARBA00001913"/>
    </source>
</evidence>
<dbReference type="EC" id="4.3.1.17" evidence="6"/>
<dbReference type="GO" id="GO:0030378">
    <property type="term" value="F:serine racemase activity"/>
    <property type="evidence" value="ECO:0007669"/>
    <property type="project" value="UniProtKB-EC"/>
</dbReference>
<dbReference type="SUPFAM" id="SSF53686">
    <property type="entry name" value="Tryptophan synthase beta subunit-like PLP-dependent enzymes"/>
    <property type="match status" value="1"/>
</dbReference>
<keyword evidence="7" id="KW-0460">Magnesium</keyword>
<evidence type="ECO:0000256" key="14">
    <source>
        <dbReference type="ARBA" id="ARBA00056426"/>
    </source>
</evidence>
<organism evidence="22 23">
    <name type="scientific">Mytilus galloprovincialis</name>
    <name type="common">Mediterranean mussel</name>
    <dbReference type="NCBI Taxonomy" id="29158"/>
    <lineage>
        <taxon>Eukaryota</taxon>
        <taxon>Metazoa</taxon>
        <taxon>Spiralia</taxon>
        <taxon>Lophotrochozoa</taxon>
        <taxon>Mollusca</taxon>
        <taxon>Bivalvia</taxon>
        <taxon>Autobranchia</taxon>
        <taxon>Pteriomorphia</taxon>
        <taxon>Mytilida</taxon>
        <taxon>Mytiloidea</taxon>
        <taxon>Mytilidae</taxon>
        <taxon>Mytilinae</taxon>
        <taxon>Mytilus</taxon>
    </lineage>
</organism>
<accession>A0A8B6D8G7</accession>
<evidence type="ECO:0000256" key="4">
    <source>
        <dbReference type="ARBA" id="ARBA00001946"/>
    </source>
</evidence>
<dbReference type="GO" id="GO:0030170">
    <property type="term" value="F:pyridoxal phosphate binding"/>
    <property type="evidence" value="ECO:0007669"/>
    <property type="project" value="InterPro"/>
</dbReference>
<evidence type="ECO:0000259" key="21">
    <source>
        <dbReference type="Pfam" id="PF00291"/>
    </source>
</evidence>
<dbReference type="EC" id="5.1.1.18" evidence="16"/>
<name>A0A8B6D8G7_MYTGA</name>
<dbReference type="GO" id="GO:0000287">
    <property type="term" value="F:magnesium ion binding"/>
    <property type="evidence" value="ECO:0007669"/>
    <property type="project" value="TreeGrafter"/>
</dbReference>
<dbReference type="InterPro" id="IPR001926">
    <property type="entry name" value="TrpB-like_PALP"/>
</dbReference>
<proteinExistence type="inferred from homology"/>
<evidence type="ECO:0000256" key="9">
    <source>
        <dbReference type="ARBA" id="ARBA00023239"/>
    </source>
</evidence>
<evidence type="ECO:0000313" key="22">
    <source>
        <dbReference type="EMBL" id="VDI15096.1"/>
    </source>
</evidence>
<dbReference type="CDD" id="cd01562">
    <property type="entry name" value="Thr-dehyd"/>
    <property type="match status" value="1"/>
</dbReference>
<comment type="catalytic activity">
    <reaction evidence="13">
        <text>L-serine = D-serine</text>
        <dbReference type="Rhea" id="RHEA:10980"/>
        <dbReference type="ChEBI" id="CHEBI:33384"/>
        <dbReference type="ChEBI" id="CHEBI:35247"/>
        <dbReference type="EC" id="5.1.1.18"/>
    </reaction>
</comment>
<dbReference type="Gene3D" id="3.40.50.1100">
    <property type="match status" value="2"/>
</dbReference>
<dbReference type="GO" id="GO:0005524">
    <property type="term" value="F:ATP binding"/>
    <property type="evidence" value="ECO:0007669"/>
    <property type="project" value="TreeGrafter"/>
</dbReference>
<dbReference type="InterPro" id="IPR000634">
    <property type="entry name" value="Ser/Thr_deHydtase_PyrdxlP-BS"/>
</dbReference>
<dbReference type="GO" id="GO:0006563">
    <property type="term" value="P:L-serine metabolic process"/>
    <property type="evidence" value="ECO:0007669"/>
    <property type="project" value="UniProtKB-ARBA"/>
</dbReference>
<feature type="domain" description="Tryptophan synthase beta chain-like PALP" evidence="21">
    <location>
        <begin position="18"/>
        <end position="313"/>
    </location>
</feature>
<evidence type="ECO:0000313" key="23">
    <source>
        <dbReference type="Proteomes" id="UP000596742"/>
    </source>
</evidence>
<dbReference type="PANTHER" id="PTHR43050:SF1">
    <property type="entry name" value="SERINE RACEMASE"/>
    <property type="match status" value="1"/>
</dbReference>
<comment type="cofactor">
    <cofactor evidence="3">
        <name>Mn(2+)</name>
        <dbReference type="ChEBI" id="CHEBI:29035"/>
    </cofactor>
</comment>
<comment type="function">
    <text evidence="14">Catalyzes the synthesis of D-serine from L-serine. D-serine is a key coagonist with glutamate at NMDA receptors. Has dehydratase activity towards both L-serine and D-serine.</text>
</comment>
<evidence type="ECO:0000256" key="12">
    <source>
        <dbReference type="ARBA" id="ARBA00050422"/>
    </source>
</evidence>
<dbReference type="InterPro" id="IPR036052">
    <property type="entry name" value="TrpB-like_PALP_sf"/>
</dbReference>
<evidence type="ECO:0000256" key="13">
    <source>
        <dbReference type="ARBA" id="ARBA00051769"/>
    </source>
</evidence>
<evidence type="ECO:0000256" key="20">
    <source>
        <dbReference type="ARBA" id="ARBA00081761"/>
    </source>
</evidence>
<comment type="catalytic activity">
    <reaction evidence="12">
        <text>D-serine = pyruvate + NH4(+)</text>
        <dbReference type="Rhea" id="RHEA:13977"/>
        <dbReference type="ChEBI" id="CHEBI:15361"/>
        <dbReference type="ChEBI" id="CHEBI:28938"/>
        <dbReference type="ChEBI" id="CHEBI:35247"/>
        <dbReference type="EC" id="4.3.1.18"/>
    </reaction>
</comment>
<evidence type="ECO:0000256" key="2">
    <source>
        <dbReference type="ARBA" id="ARBA00001933"/>
    </source>
</evidence>
<evidence type="ECO:0000256" key="16">
    <source>
        <dbReference type="ARBA" id="ARBA00066592"/>
    </source>
</evidence>
<protein>
    <recommendedName>
        <fullName evidence="17">Serine racemase</fullName>
        <ecNumber evidence="6">4.3.1.17</ecNumber>
        <ecNumber evidence="15">4.3.1.18</ecNumber>
        <ecNumber evidence="16">5.1.1.18</ecNumber>
    </recommendedName>
    <alternativeName>
        <fullName evidence="18">D-serine ammonia-lyase</fullName>
    </alternativeName>
    <alternativeName>
        <fullName evidence="20">D-serine dehydratase</fullName>
    </alternativeName>
    <alternativeName>
        <fullName evidence="19">L-serine ammonia-lyase</fullName>
    </alternativeName>
    <alternativeName>
        <fullName evidence="10">L-serine dehydratase</fullName>
    </alternativeName>
</protein>
<keyword evidence="9" id="KW-0456">Lyase</keyword>
<dbReference type="OrthoDB" id="4418812at2759"/>
<dbReference type="EMBL" id="UYJE01002949">
    <property type="protein sequence ID" value="VDI15096.1"/>
    <property type="molecule type" value="Genomic_DNA"/>
</dbReference>
<evidence type="ECO:0000256" key="7">
    <source>
        <dbReference type="ARBA" id="ARBA00022842"/>
    </source>
</evidence>
<keyword evidence="22" id="KW-0413">Isomerase</keyword>
<evidence type="ECO:0000256" key="8">
    <source>
        <dbReference type="ARBA" id="ARBA00022898"/>
    </source>
</evidence>
<dbReference type="EC" id="4.3.1.18" evidence="15"/>